<accession>A0AAC9NUA0</accession>
<protein>
    <submittedName>
        <fullName evidence="1">Uncharacterized protein</fullName>
    </submittedName>
</protein>
<dbReference type="Proteomes" id="UP000182101">
    <property type="component" value="Plasmid pAMCP48-600"/>
</dbReference>
<dbReference type="EMBL" id="CP018025">
    <property type="protein sequence ID" value="APD92387.1"/>
    <property type="molecule type" value="Genomic_DNA"/>
</dbReference>
<proteinExistence type="predicted"/>
<organism evidence="1 2">
    <name type="scientific">Alteromonas mediterranea</name>
    <dbReference type="NCBI Taxonomy" id="314275"/>
    <lineage>
        <taxon>Bacteria</taxon>
        <taxon>Pseudomonadati</taxon>
        <taxon>Pseudomonadota</taxon>
        <taxon>Gammaproteobacteria</taxon>
        <taxon>Alteromonadales</taxon>
        <taxon>Alteromonadaceae</taxon>
        <taxon>Alteromonas/Salinimonas group</taxon>
        <taxon>Alteromonas</taxon>
    </lineage>
</organism>
<name>A0AAC9NUA0_9ALTE</name>
<sequence>MLGTIKIKRGDAVKTSLFILLLFFTLNAKSELLVNSDFDAEWDHVDSTGYIYEPDNDNSNLGWDFSERTGLSMSGTAWHGTAIDGGQYAFIQRGTKSNPSSISQTFTLLDEAFLSLDFLWSSRPKYPTLQNLLVTIDTGDYYYVITDFLADTNEWSSESFELGNLSAGTYTLNFYGYRSEELVDDIDLAVFIDNVSLTAEETRVDFASMSNIYSVSSPFHISCFLMGGLLMRYRKRKT</sequence>
<keyword evidence="1" id="KW-0614">Plasmid</keyword>
<dbReference type="Gene3D" id="2.60.120.260">
    <property type="entry name" value="Galactose-binding domain-like"/>
    <property type="match status" value="1"/>
</dbReference>
<evidence type="ECO:0000313" key="2">
    <source>
        <dbReference type="Proteomes" id="UP000182101"/>
    </source>
</evidence>
<reference evidence="1 2" key="1">
    <citation type="submission" date="2016-11" db="EMBL/GenBank/DDBJ databases">
        <title>Networking in microbes: conjugative elements and plasmids in the genus Alteromonas.</title>
        <authorList>
            <person name="Lopez-Perez M."/>
            <person name="Ramon-Marco N."/>
            <person name="Rodriguez-Valera F."/>
        </authorList>
    </citation>
    <scope>NUCLEOTIDE SEQUENCE [LARGE SCALE GENOMIC DNA]</scope>
    <source>
        <strain evidence="1 2">CP48</strain>
        <plasmid evidence="2">pamcp48-600</plasmid>
    </source>
</reference>
<gene>
    <name evidence="1" type="ORF">BM524_21030</name>
</gene>
<dbReference type="AlphaFoldDB" id="A0AAC9NUA0"/>
<geneLocation type="plasmid" evidence="2">
    <name>pamcp48-600</name>
</geneLocation>
<evidence type="ECO:0000313" key="1">
    <source>
        <dbReference type="EMBL" id="APD92387.1"/>
    </source>
</evidence>